<evidence type="ECO:0000256" key="1">
    <source>
        <dbReference type="ARBA" id="ARBA00004141"/>
    </source>
</evidence>
<sequence length="182" mass="19668">MSKSIALPALTASIPAFYHFLAPKSTTVQGLFLPVGYGYVVSCVVSAAWVTFLMGVKVGSARRAAQIPYPYQYADRAVADKNREAHLFNCAQRVHQNTLENLTSFAFLTLFNGLFFPQLTTVVSATWVISRIPYAIGYYSGTPSNRAFGAIPSGLSFLALLIIATYACFTIVGAAPIVNNVL</sequence>
<evidence type="ECO:0000256" key="3">
    <source>
        <dbReference type="ARBA" id="ARBA00022989"/>
    </source>
</evidence>
<dbReference type="InParanoid" id="A0A0D1BXD4"/>
<dbReference type="Gene3D" id="1.20.120.550">
    <property type="entry name" value="Membrane associated eicosanoid/glutathione metabolism-like domain"/>
    <property type="match status" value="1"/>
</dbReference>
<dbReference type="GO" id="GO:0004602">
    <property type="term" value="F:glutathione peroxidase activity"/>
    <property type="evidence" value="ECO:0000318"/>
    <property type="project" value="GO_Central"/>
</dbReference>
<reference evidence="6 7" key="1">
    <citation type="journal article" date="2006" name="Nature">
        <title>Insights from the genome of the biotrophic fungal plant pathogen Ustilago maydis.</title>
        <authorList>
            <person name="Kamper J."/>
            <person name="Kahmann R."/>
            <person name="Bolker M."/>
            <person name="Ma L.J."/>
            <person name="Brefort T."/>
            <person name="Saville B.J."/>
            <person name="Banuett F."/>
            <person name="Kronstad J.W."/>
            <person name="Gold S.E."/>
            <person name="Muller O."/>
            <person name="Perlin M.H."/>
            <person name="Wosten H.A."/>
            <person name="de Vries R."/>
            <person name="Ruiz-Herrera J."/>
            <person name="Reynaga-Pena C.G."/>
            <person name="Snetselaar K."/>
            <person name="McCann M."/>
            <person name="Perez-Martin J."/>
            <person name="Feldbrugge M."/>
            <person name="Basse C.W."/>
            <person name="Steinberg G."/>
            <person name="Ibeas J.I."/>
            <person name="Holloman W."/>
            <person name="Guzman P."/>
            <person name="Farman M."/>
            <person name="Stajich J.E."/>
            <person name="Sentandreu R."/>
            <person name="Gonzalez-Prieto J.M."/>
            <person name="Kennell J.C."/>
            <person name="Molina L."/>
            <person name="Schirawski J."/>
            <person name="Mendoza-Mendoza A."/>
            <person name="Greilinger D."/>
            <person name="Munch K."/>
            <person name="Rossel N."/>
            <person name="Scherer M."/>
            <person name="Vranes M."/>
            <person name="Ladendorf O."/>
            <person name="Vincon V."/>
            <person name="Fuchs U."/>
            <person name="Sandrock B."/>
            <person name="Meng S."/>
            <person name="Ho E.C."/>
            <person name="Cahill M.J."/>
            <person name="Boyce K.J."/>
            <person name="Klose J."/>
            <person name="Klosterman S.J."/>
            <person name="Deelstra H.J."/>
            <person name="Ortiz-Castellanos L."/>
            <person name="Li W."/>
            <person name="Sanchez-Alonso P."/>
            <person name="Schreier P.H."/>
            <person name="Hauser-Hahn I."/>
            <person name="Vaupel M."/>
            <person name="Koopmann E."/>
            <person name="Friedrich G."/>
            <person name="Voss H."/>
            <person name="Schluter T."/>
            <person name="Margolis J."/>
            <person name="Platt D."/>
            <person name="Swimmer C."/>
            <person name="Gnirke A."/>
            <person name="Chen F."/>
            <person name="Vysotskaia V."/>
            <person name="Mannhaupt G."/>
            <person name="Guldener U."/>
            <person name="Munsterkotter M."/>
            <person name="Haase D."/>
            <person name="Oesterheld M."/>
            <person name="Mewes H.W."/>
            <person name="Mauceli E.W."/>
            <person name="DeCaprio D."/>
            <person name="Wade C.M."/>
            <person name="Butler J."/>
            <person name="Young S."/>
            <person name="Jaffe D.B."/>
            <person name="Calvo S."/>
            <person name="Nusbaum C."/>
            <person name="Galagan J."/>
            <person name="Birren B.W."/>
        </authorList>
    </citation>
    <scope>NUCLEOTIDE SEQUENCE [LARGE SCALE GENOMIC DNA]</scope>
    <source>
        <strain evidence="7">DSM 14603 / FGSC 9021 / UM521</strain>
    </source>
</reference>
<dbReference type="SUPFAM" id="SSF161084">
    <property type="entry name" value="MAPEG domain-like"/>
    <property type="match status" value="1"/>
</dbReference>
<keyword evidence="3 5" id="KW-1133">Transmembrane helix</keyword>
<evidence type="ECO:0000256" key="4">
    <source>
        <dbReference type="ARBA" id="ARBA00023136"/>
    </source>
</evidence>
<organism evidence="6 7">
    <name type="scientific">Mycosarcoma maydis</name>
    <name type="common">Corn smut fungus</name>
    <name type="synonym">Ustilago maydis</name>
    <dbReference type="NCBI Taxonomy" id="5270"/>
    <lineage>
        <taxon>Eukaryota</taxon>
        <taxon>Fungi</taxon>
        <taxon>Dikarya</taxon>
        <taxon>Basidiomycota</taxon>
        <taxon>Ustilaginomycotina</taxon>
        <taxon>Ustilaginomycetes</taxon>
        <taxon>Ustilaginales</taxon>
        <taxon>Ustilaginaceae</taxon>
        <taxon>Mycosarcoma</taxon>
    </lineage>
</organism>
<dbReference type="GO" id="GO:0005635">
    <property type="term" value="C:nuclear envelope"/>
    <property type="evidence" value="ECO:0000318"/>
    <property type="project" value="GO_Central"/>
</dbReference>
<dbReference type="GeneID" id="23567638"/>
<dbReference type="KEGG" id="uma:UMAG_11795"/>
<dbReference type="Pfam" id="PF01124">
    <property type="entry name" value="MAPEG"/>
    <property type="match status" value="1"/>
</dbReference>
<evidence type="ECO:0000256" key="5">
    <source>
        <dbReference type="SAM" id="Phobius"/>
    </source>
</evidence>
<dbReference type="OrthoDB" id="410651at2759"/>
<feature type="transmembrane region" description="Helical" evidence="5">
    <location>
        <begin position="105"/>
        <end position="130"/>
    </location>
</feature>
<keyword evidence="7" id="KW-1185">Reference proteome</keyword>
<evidence type="ECO:0008006" key="8">
    <source>
        <dbReference type="Google" id="ProtNLM"/>
    </source>
</evidence>
<protein>
    <recommendedName>
        <fullName evidence="8">Glutathione s-transferase 3</fullName>
    </recommendedName>
</protein>
<dbReference type="GO" id="GO:0004364">
    <property type="term" value="F:glutathione transferase activity"/>
    <property type="evidence" value="ECO:0000318"/>
    <property type="project" value="GO_Central"/>
</dbReference>
<dbReference type="AlphaFoldDB" id="A0A0D1BXD4"/>
<dbReference type="PANTHER" id="PTHR10250:SF26">
    <property type="entry name" value="GLUTATHIONE S-TRANSFERASE 3, MITOCHONDRIAL"/>
    <property type="match status" value="1"/>
</dbReference>
<dbReference type="EMBL" id="CM003157">
    <property type="protein sequence ID" value="KIS66572.1"/>
    <property type="molecule type" value="Genomic_DNA"/>
</dbReference>
<feature type="transmembrane region" description="Helical" evidence="5">
    <location>
        <begin position="150"/>
        <end position="178"/>
    </location>
</feature>
<dbReference type="InterPro" id="IPR001129">
    <property type="entry name" value="Membr-assoc_MAPEG"/>
</dbReference>
<evidence type="ECO:0000313" key="6">
    <source>
        <dbReference type="EMBL" id="KIS66572.1"/>
    </source>
</evidence>
<dbReference type="InterPro" id="IPR023352">
    <property type="entry name" value="MAPEG-like_dom_sf"/>
</dbReference>
<dbReference type="RefSeq" id="XP_011391963.1">
    <property type="nucleotide sequence ID" value="XM_011393661.1"/>
</dbReference>
<dbReference type="GO" id="GO:0016020">
    <property type="term" value="C:membrane"/>
    <property type="evidence" value="ECO:0007669"/>
    <property type="project" value="UniProtKB-SubCell"/>
</dbReference>
<accession>A0A0D1BXD4</accession>
<feature type="transmembrane region" description="Helical" evidence="5">
    <location>
        <begin position="37"/>
        <end position="56"/>
    </location>
</feature>
<evidence type="ECO:0000256" key="2">
    <source>
        <dbReference type="ARBA" id="ARBA00022692"/>
    </source>
</evidence>
<name>A0A0D1BXD4_MYCMD</name>
<evidence type="ECO:0000313" key="7">
    <source>
        <dbReference type="Proteomes" id="UP000000561"/>
    </source>
</evidence>
<proteinExistence type="predicted"/>
<gene>
    <name evidence="6" type="ORF">UMAG_11795</name>
</gene>
<dbReference type="GO" id="GO:0005783">
    <property type="term" value="C:endoplasmic reticulum"/>
    <property type="evidence" value="ECO:0000318"/>
    <property type="project" value="GO_Central"/>
</dbReference>
<dbReference type="STRING" id="237631.A0A0D1BXD4"/>
<dbReference type="InterPro" id="IPR050997">
    <property type="entry name" value="MAPEG"/>
</dbReference>
<comment type="subcellular location">
    <subcellularLocation>
        <location evidence="1">Membrane</location>
        <topology evidence="1">Multi-pass membrane protein</topology>
    </subcellularLocation>
</comment>
<keyword evidence="4 5" id="KW-0472">Membrane</keyword>
<dbReference type="Proteomes" id="UP000000561">
    <property type="component" value="Chromosome 18"/>
</dbReference>
<dbReference type="eggNOG" id="ENOG502S4E5">
    <property type="taxonomic scope" value="Eukaryota"/>
</dbReference>
<keyword evidence="2 5" id="KW-0812">Transmembrane</keyword>
<dbReference type="VEuPathDB" id="FungiDB:UMAG_11795"/>
<dbReference type="PANTHER" id="PTHR10250">
    <property type="entry name" value="MICROSOMAL GLUTATHIONE S-TRANSFERASE"/>
    <property type="match status" value="1"/>
</dbReference>